<dbReference type="InterPro" id="IPR000620">
    <property type="entry name" value="EamA_dom"/>
</dbReference>
<dbReference type="EMBL" id="MHMN01000041">
    <property type="protein sequence ID" value="OGZ27902.1"/>
    <property type="molecule type" value="Genomic_DNA"/>
</dbReference>
<dbReference type="PANTHER" id="PTHR32322:SF2">
    <property type="entry name" value="EAMA DOMAIN-CONTAINING PROTEIN"/>
    <property type="match status" value="1"/>
</dbReference>
<dbReference type="InterPro" id="IPR037185">
    <property type="entry name" value="EmrE-like"/>
</dbReference>
<evidence type="ECO:0000256" key="6">
    <source>
        <dbReference type="SAM" id="Phobius"/>
    </source>
</evidence>
<feature type="domain" description="EamA" evidence="7">
    <location>
        <begin position="159"/>
        <end position="288"/>
    </location>
</feature>
<sequence>MDRTLISILGGLGGMFGWGTSDFLANSASEKVGHNKAFFWSQIAGLALIVLLVIFTAPSFAITPLLLGLTIFCGVAYALGYLFFYKGFEIGNVSVVSATINLQVLFIIAISFFFRGQSLTTFQIPAIALLLVGITLVSVNLNDLRKGTVSLLKGVKETLAAAFIFGVLYWPLNEFIVEKIDWLAVSFITKLTAIIVVFLISAFRKQSLVVKERNNKLYVLIAAVGILEAIGVLSATYGQSYGDGIIVAPISSALTVVTVALAMIFTKERISKIQGLGIALAVIGIIMTAF</sequence>
<evidence type="ECO:0000256" key="5">
    <source>
        <dbReference type="ARBA" id="ARBA00023136"/>
    </source>
</evidence>
<proteinExistence type="inferred from homology"/>
<feature type="transmembrane region" description="Helical" evidence="6">
    <location>
        <begin position="182"/>
        <end position="203"/>
    </location>
</feature>
<dbReference type="GO" id="GO:0016020">
    <property type="term" value="C:membrane"/>
    <property type="evidence" value="ECO:0007669"/>
    <property type="project" value="UniProtKB-SubCell"/>
</dbReference>
<feature type="transmembrane region" description="Helical" evidence="6">
    <location>
        <begin position="244"/>
        <end position="266"/>
    </location>
</feature>
<evidence type="ECO:0000313" key="9">
    <source>
        <dbReference type="Proteomes" id="UP000176326"/>
    </source>
</evidence>
<feature type="transmembrane region" description="Helical" evidence="6">
    <location>
        <begin position="151"/>
        <end position="170"/>
    </location>
</feature>
<dbReference type="Pfam" id="PF00892">
    <property type="entry name" value="EamA"/>
    <property type="match status" value="2"/>
</dbReference>
<dbReference type="Proteomes" id="UP000176326">
    <property type="component" value="Unassembled WGS sequence"/>
</dbReference>
<evidence type="ECO:0000256" key="4">
    <source>
        <dbReference type="ARBA" id="ARBA00022989"/>
    </source>
</evidence>
<keyword evidence="3 6" id="KW-0812">Transmembrane</keyword>
<feature type="transmembrane region" description="Helical" evidence="6">
    <location>
        <begin position="215"/>
        <end position="238"/>
    </location>
</feature>
<dbReference type="PANTHER" id="PTHR32322">
    <property type="entry name" value="INNER MEMBRANE TRANSPORTER"/>
    <property type="match status" value="1"/>
</dbReference>
<name>A0A1G2EQS6_9BACT</name>
<dbReference type="AlphaFoldDB" id="A0A1G2EQS6"/>
<comment type="caution">
    <text evidence="8">The sequence shown here is derived from an EMBL/GenBank/DDBJ whole genome shotgun (WGS) entry which is preliminary data.</text>
</comment>
<evidence type="ECO:0000256" key="3">
    <source>
        <dbReference type="ARBA" id="ARBA00022692"/>
    </source>
</evidence>
<evidence type="ECO:0000313" key="8">
    <source>
        <dbReference type="EMBL" id="OGZ27902.1"/>
    </source>
</evidence>
<feature type="domain" description="EamA" evidence="7">
    <location>
        <begin position="6"/>
        <end position="138"/>
    </location>
</feature>
<feature type="transmembrane region" description="Helical" evidence="6">
    <location>
        <begin position="6"/>
        <end position="25"/>
    </location>
</feature>
<feature type="transmembrane region" description="Helical" evidence="6">
    <location>
        <begin position="95"/>
        <end position="114"/>
    </location>
</feature>
<evidence type="ECO:0000256" key="1">
    <source>
        <dbReference type="ARBA" id="ARBA00004141"/>
    </source>
</evidence>
<comment type="subcellular location">
    <subcellularLocation>
        <location evidence="1">Membrane</location>
        <topology evidence="1">Multi-pass membrane protein</topology>
    </subcellularLocation>
</comment>
<dbReference type="SUPFAM" id="SSF103481">
    <property type="entry name" value="Multidrug resistance efflux transporter EmrE"/>
    <property type="match status" value="2"/>
</dbReference>
<dbReference type="InterPro" id="IPR050638">
    <property type="entry name" value="AA-Vitamin_Transporters"/>
</dbReference>
<keyword evidence="5 6" id="KW-0472">Membrane</keyword>
<gene>
    <name evidence="8" type="ORF">A2427_04895</name>
</gene>
<reference evidence="8 9" key="1">
    <citation type="journal article" date="2016" name="Nat. Commun.">
        <title>Thousands of microbial genomes shed light on interconnected biogeochemical processes in an aquifer system.</title>
        <authorList>
            <person name="Anantharaman K."/>
            <person name="Brown C.T."/>
            <person name="Hug L.A."/>
            <person name="Sharon I."/>
            <person name="Castelle C.J."/>
            <person name="Probst A.J."/>
            <person name="Thomas B.C."/>
            <person name="Singh A."/>
            <person name="Wilkins M.J."/>
            <person name="Karaoz U."/>
            <person name="Brodie E.L."/>
            <person name="Williams K.H."/>
            <person name="Hubbard S.S."/>
            <person name="Banfield J.F."/>
        </authorList>
    </citation>
    <scope>NUCLEOTIDE SEQUENCE [LARGE SCALE GENOMIC DNA]</scope>
</reference>
<evidence type="ECO:0000256" key="2">
    <source>
        <dbReference type="ARBA" id="ARBA00007362"/>
    </source>
</evidence>
<feature type="transmembrane region" description="Helical" evidence="6">
    <location>
        <begin position="120"/>
        <end position="139"/>
    </location>
</feature>
<accession>A0A1G2EQS6</accession>
<evidence type="ECO:0000259" key="7">
    <source>
        <dbReference type="Pfam" id="PF00892"/>
    </source>
</evidence>
<feature type="transmembrane region" description="Helical" evidence="6">
    <location>
        <begin position="61"/>
        <end position="83"/>
    </location>
</feature>
<comment type="similarity">
    <text evidence="2">Belongs to the EamA transporter family.</text>
</comment>
<feature type="transmembrane region" description="Helical" evidence="6">
    <location>
        <begin position="37"/>
        <end position="55"/>
    </location>
</feature>
<protein>
    <recommendedName>
        <fullName evidence="7">EamA domain-containing protein</fullName>
    </recommendedName>
</protein>
<organism evidence="8 9">
    <name type="scientific">Candidatus Nealsonbacteria bacterium RIFOXYC1_FULL_40_7</name>
    <dbReference type="NCBI Taxonomy" id="1801678"/>
    <lineage>
        <taxon>Bacteria</taxon>
        <taxon>Candidatus Nealsoniibacteriota</taxon>
    </lineage>
</organism>
<feature type="transmembrane region" description="Helical" evidence="6">
    <location>
        <begin position="273"/>
        <end position="289"/>
    </location>
</feature>
<keyword evidence="4 6" id="KW-1133">Transmembrane helix</keyword>